<dbReference type="OrthoDB" id="3364132at2759"/>
<organism evidence="1 2">
    <name type="scientific">Athelia psychrophila</name>
    <dbReference type="NCBI Taxonomy" id="1759441"/>
    <lineage>
        <taxon>Eukaryota</taxon>
        <taxon>Fungi</taxon>
        <taxon>Dikarya</taxon>
        <taxon>Basidiomycota</taxon>
        <taxon>Agaricomycotina</taxon>
        <taxon>Agaricomycetes</taxon>
        <taxon>Agaricomycetidae</taxon>
        <taxon>Atheliales</taxon>
        <taxon>Atheliaceae</taxon>
        <taxon>Athelia</taxon>
    </lineage>
</organism>
<proteinExistence type="predicted"/>
<name>A0A166F3B9_9AGAM</name>
<evidence type="ECO:0000313" key="1">
    <source>
        <dbReference type="EMBL" id="KZP16393.1"/>
    </source>
</evidence>
<accession>A0A166F3B9</accession>
<evidence type="ECO:0000313" key="2">
    <source>
        <dbReference type="Proteomes" id="UP000076532"/>
    </source>
</evidence>
<reference evidence="1 2" key="1">
    <citation type="journal article" date="2016" name="Mol. Biol. Evol.">
        <title>Comparative Genomics of Early-Diverging Mushroom-Forming Fungi Provides Insights into the Origins of Lignocellulose Decay Capabilities.</title>
        <authorList>
            <person name="Nagy L.G."/>
            <person name="Riley R."/>
            <person name="Tritt A."/>
            <person name="Adam C."/>
            <person name="Daum C."/>
            <person name="Floudas D."/>
            <person name="Sun H."/>
            <person name="Yadav J.S."/>
            <person name="Pangilinan J."/>
            <person name="Larsson K.H."/>
            <person name="Matsuura K."/>
            <person name="Barry K."/>
            <person name="Labutti K."/>
            <person name="Kuo R."/>
            <person name="Ohm R.A."/>
            <person name="Bhattacharya S.S."/>
            <person name="Shirouzu T."/>
            <person name="Yoshinaga Y."/>
            <person name="Martin F.M."/>
            <person name="Grigoriev I.V."/>
            <person name="Hibbett D.S."/>
        </authorList>
    </citation>
    <scope>NUCLEOTIDE SEQUENCE [LARGE SCALE GENOMIC DNA]</scope>
    <source>
        <strain evidence="1 2">CBS 109695</strain>
    </source>
</reference>
<dbReference type="AlphaFoldDB" id="A0A166F3B9"/>
<gene>
    <name evidence="1" type="ORF">FIBSPDRAFT_1047492</name>
</gene>
<keyword evidence="2" id="KW-1185">Reference proteome</keyword>
<protein>
    <submittedName>
        <fullName evidence="1">Uncharacterized protein</fullName>
    </submittedName>
</protein>
<dbReference type="Proteomes" id="UP000076532">
    <property type="component" value="Unassembled WGS sequence"/>
</dbReference>
<dbReference type="EMBL" id="KV417593">
    <property type="protein sequence ID" value="KZP16393.1"/>
    <property type="molecule type" value="Genomic_DNA"/>
</dbReference>
<sequence length="370" mass="41220">MSLELRGFEAWISSGNDEIPCYGIENREDGKEVTCWIASEEGKEFTVHWTRPVHLSQGYMGARLEVDGTTASGIVMREGEAPSTIYSSKGFVTSTTTIRPYLFGSMNFTGARRCFSGYRAIDKTRKYWVDALANGGIATSHRVKLGAEMKSLGVSETILMRRLDQQPVVAFTFKYRPLDVLQAYGILPIQVDKKRKAVDVVKKEPMNEDKLEEFVAARDARTKTLKLRTLLPKLSSPGRDNAKRVKVASPMPARGVLQNSGGVSVVQALFCNNGRLSQPQELSPATISNRAHNSRLPDMNGAVTLQVPRPTPPTREQSRRASKFVAHVEADFMINHFPKLQVLDLQEVEYNRVLEQVPRVSGDEPETAHV</sequence>